<reference evidence="1" key="1">
    <citation type="submission" date="2018-06" db="EMBL/GenBank/DDBJ databases">
        <title>Draft genome sequence of Methanothermobacter thermautotrophicus Strain WHS, a thermophilic, hydrogenotrophic methanogen isolated from Washburn Hot Springs in Yellowstone National Park, USA.</title>
        <authorList>
            <person name="Mckay L.J."/>
            <person name="Klingelsmith K."/>
            <person name="Inskeep W.P."/>
            <person name="Fields M.W."/>
        </authorList>
    </citation>
    <scope>NUCLEOTIDE SEQUENCE</scope>
    <source>
        <strain evidence="1">WHS</strain>
    </source>
</reference>
<dbReference type="RefSeq" id="WP_192961382.1">
    <property type="nucleotide sequence ID" value="NZ_QKOF01000003.1"/>
</dbReference>
<sequence length="136" mass="14124">MIAAAAGGPVTLGCAVAITIAGAALAAHASGLFDDPRNPINWLDFAATVGSAVFFKAPIGASPFKIITDTTVRQSMRFITVFGGKTAIVKGTLGYSGKEAIENIVESWVKGSAISTVIHSLESSPQNLQTYKQKNI</sequence>
<organism evidence="1 2">
    <name type="scientific">Methanothermobacter thermautotrophicus</name>
    <name type="common">Methanobacterium thermoformicicum</name>
    <dbReference type="NCBI Taxonomy" id="145262"/>
    <lineage>
        <taxon>Archaea</taxon>
        <taxon>Methanobacteriati</taxon>
        <taxon>Methanobacteriota</taxon>
        <taxon>Methanomada group</taxon>
        <taxon>Methanobacteria</taxon>
        <taxon>Methanobacteriales</taxon>
        <taxon>Methanobacteriaceae</taxon>
        <taxon>Methanothermobacter</taxon>
    </lineage>
</organism>
<dbReference type="Proteomes" id="UP000646659">
    <property type="component" value="Unassembled WGS sequence"/>
</dbReference>
<dbReference type="EMBL" id="QKOF01000003">
    <property type="protein sequence ID" value="MBE2899607.1"/>
    <property type="molecule type" value="Genomic_DNA"/>
</dbReference>
<dbReference type="AlphaFoldDB" id="A0A842YKX2"/>
<gene>
    <name evidence="1" type="ORF">DNK57_02020</name>
</gene>
<accession>A0A842YKX2</accession>
<name>A0A842YKX2_METTF</name>
<protein>
    <submittedName>
        <fullName evidence="1">Uncharacterized protein</fullName>
    </submittedName>
</protein>
<comment type="caution">
    <text evidence="1">The sequence shown here is derived from an EMBL/GenBank/DDBJ whole genome shotgun (WGS) entry which is preliminary data.</text>
</comment>
<evidence type="ECO:0000313" key="2">
    <source>
        <dbReference type="Proteomes" id="UP000646659"/>
    </source>
</evidence>
<evidence type="ECO:0000313" key="1">
    <source>
        <dbReference type="EMBL" id="MBE2899607.1"/>
    </source>
</evidence>
<proteinExistence type="predicted"/>